<evidence type="ECO:0000313" key="3">
    <source>
        <dbReference type="Proteomes" id="UP000316968"/>
    </source>
</evidence>
<keyword evidence="3" id="KW-1185">Reference proteome</keyword>
<name>A0A4Y6UZG2_SACBS</name>
<dbReference type="OrthoDB" id="9127144at2"/>
<sequence>MNLITEALTPRSPLSAAVKTLYEEAFPANERAPLSILYRRARRPDVEFTAYYDEQSGGRVFVGFTYLARRGSLIFLMYLAIAPVHRSQGYGSRVLEQIRRTYPGSRILLNIEAPDPAAPNAAERLRRRDFYVRCGYAGSGYLIREFGVLYEALIQGGSFDEQEFLRLYRRFIGFPLSLLGRPKIRPKPDARPTTDGSRT</sequence>
<accession>A0A4Y6UZG2</accession>
<feature type="domain" description="N-acetyltransferase" evidence="1">
    <location>
        <begin position="3"/>
        <end position="155"/>
    </location>
</feature>
<protein>
    <submittedName>
        <fullName evidence="2">GNAT family N-acetyltransferase</fullName>
    </submittedName>
</protein>
<dbReference type="InterPro" id="IPR016181">
    <property type="entry name" value="Acyl_CoA_acyltransferase"/>
</dbReference>
<dbReference type="GO" id="GO:0016747">
    <property type="term" value="F:acyltransferase activity, transferring groups other than amino-acyl groups"/>
    <property type="evidence" value="ECO:0007669"/>
    <property type="project" value="InterPro"/>
</dbReference>
<dbReference type="RefSeq" id="WP_141449660.1">
    <property type="nucleotide sequence ID" value="NZ_CP041217.1"/>
</dbReference>
<dbReference type="PROSITE" id="PS51186">
    <property type="entry name" value="GNAT"/>
    <property type="match status" value="1"/>
</dbReference>
<dbReference type="Pfam" id="PF00583">
    <property type="entry name" value="Acetyltransf_1"/>
    <property type="match status" value="1"/>
</dbReference>
<evidence type="ECO:0000259" key="1">
    <source>
        <dbReference type="PROSITE" id="PS51186"/>
    </source>
</evidence>
<reference evidence="2 3" key="1">
    <citation type="submission" date="2019-06" db="EMBL/GenBank/DDBJ databases">
        <title>Saccharibacillus brassicae sp. nov., an endophytic bacterium isolated from Chinese cabbage seeds (Brassica pekinensis).</title>
        <authorList>
            <person name="Jiang L."/>
            <person name="Lee J."/>
            <person name="Kim S.W."/>
        </authorList>
    </citation>
    <scope>NUCLEOTIDE SEQUENCE [LARGE SCALE GENOMIC DNA]</scope>
    <source>
        <strain evidence="3">KCTC 43072 / ATSA2</strain>
    </source>
</reference>
<dbReference type="SUPFAM" id="SSF55729">
    <property type="entry name" value="Acyl-CoA N-acyltransferases (Nat)"/>
    <property type="match status" value="1"/>
</dbReference>
<organism evidence="2 3">
    <name type="scientific">Saccharibacillus brassicae</name>
    <dbReference type="NCBI Taxonomy" id="2583377"/>
    <lineage>
        <taxon>Bacteria</taxon>
        <taxon>Bacillati</taxon>
        <taxon>Bacillota</taxon>
        <taxon>Bacilli</taxon>
        <taxon>Bacillales</taxon>
        <taxon>Paenibacillaceae</taxon>
        <taxon>Saccharibacillus</taxon>
    </lineage>
</organism>
<dbReference type="EMBL" id="CP041217">
    <property type="protein sequence ID" value="QDH23123.1"/>
    <property type="molecule type" value="Genomic_DNA"/>
</dbReference>
<dbReference type="AlphaFoldDB" id="A0A4Y6UZG2"/>
<gene>
    <name evidence="2" type="ORF">FFV09_21040</name>
</gene>
<dbReference type="Gene3D" id="3.40.630.30">
    <property type="match status" value="1"/>
</dbReference>
<proteinExistence type="predicted"/>
<dbReference type="Proteomes" id="UP000316968">
    <property type="component" value="Chromosome"/>
</dbReference>
<evidence type="ECO:0000313" key="2">
    <source>
        <dbReference type="EMBL" id="QDH23123.1"/>
    </source>
</evidence>
<dbReference type="KEGG" id="saca:FFV09_21040"/>
<dbReference type="InterPro" id="IPR000182">
    <property type="entry name" value="GNAT_dom"/>
</dbReference>
<keyword evidence="2" id="KW-0808">Transferase</keyword>